<feature type="transmembrane region" description="Helical" evidence="2">
    <location>
        <begin position="7"/>
        <end position="27"/>
    </location>
</feature>
<proteinExistence type="predicted"/>
<sequence length="409" mass="44818">MEAASIEAISASWLFATILIPISVVVVPTVVAFVVLIVDVLVFAFVFAAAVLVDDVTSPQRGWLRAFANMEPAMRRVKKQPPSSTAAPLASPHSRGARGGGGACSAAVEEAAKYMQAVVVADLLPPAGEAAAAQAKAAMADEAGAPMLNGAGPTPPVGKPEAARAERPAAGAAAKRSKRAPKAKKAWKARVPADEEAEEVVEEEVELPAYLFQDAIQQKKRQEEKAGRKKMNRRIERLPVSFEYRLHGEHKMKEIGKQLDYVQRQIQEAPAWIERAEDLERRNPDGLNPSKQMRKNLQIMVKFPPGSRIYKHAKHMLQTWKHRSLEQLLEDARDELMVFESAEALVSVDPLEHIRLQLSVPRRMPTASWLSNGWLLAALGWALFFASHYELLPQPLLPAAEVGRLLAGA</sequence>
<evidence type="ECO:0000313" key="4">
    <source>
        <dbReference type="Proteomes" id="UP000186817"/>
    </source>
</evidence>
<accession>A0A1Q9CRP4</accession>
<dbReference type="Proteomes" id="UP000186817">
    <property type="component" value="Unassembled WGS sequence"/>
</dbReference>
<feature type="region of interest" description="Disordered" evidence="1">
    <location>
        <begin position="77"/>
        <end position="102"/>
    </location>
</feature>
<protein>
    <submittedName>
        <fullName evidence="3">Uncharacterized protein</fullName>
    </submittedName>
</protein>
<evidence type="ECO:0000256" key="1">
    <source>
        <dbReference type="SAM" id="MobiDB-lite"/>
    </source>
</evidence>
<dbReference type="AlphaFoldDB" id="A0A1Q9CRP4"/>
<keyword evidence="2" id="KW-0472">Membrane</keyword>
<dbReference type="EMBL" id="LSRX01000966">
    <property type="protein sequence ID" value="OLP85593.1"/>
    <property type="molecule type" value="Genomic_DNA"/>
</dbReference>
<gene>
    <name evidence="3" type="ORF">AK812_SmicGene33397</name>
</gene>
<evidence type="ECO:0000313" key="3">
    <source>
        <dbReference type="EMBL" id="OLP85593.1"/>
    </source>
</evidence>
<feature type="compositionally biased region" description="Low complexity" evidence="1">
    <location>
        <begin position="81"/>
        <end position="94"/>
    </location>
</feature>
<organism evidence="3 4">
    <name type="scientific">Symbiodinium microadriaticum</name>
    <name type="common">Dinoflagellate</name>
    <name type="synonym">Zooxanthella microadriatica</name>
    <dbReference type="NCBI Taxonomy" id="2951"/>
    <lineage>
        <taxon>Eukaryota</taxon>
        <taxon>Sar</taxon>
        <taxon>Alveolata</taxon>
        <taxon>Dinophyceae</taxon>
        <taxon>Suessiales</taxon>
        <taxon>Symbiodiniaceae</taxon>
        <taxon>Symbiodinium</taxon>
    </lineage>
</organism>
<feature type="transmembrane region" description="Helical" evidence="2">
    <location>
        <begin position="33"/>
        <end position="53"/>
    </location>
</feature>
<keyword evidence="2" id="KW-0812">Transmembrane</keyword>
<reference evidence="3 4" key="1">
    <citation type="submission" date="2016-02" db="EMBL/GenBank/DDBJ databases">
        <title>Genome analysis of coral dinoflagellate symbionts highlights evolutionary adaptations to a symbiotic lifestyle.</title>
        <authorList>
            <person name="Aranda M."/>
            <person name="Li Y."/>
            <person name="Liew Y.J."/>
            <person name="Baumgarten S."/>
            <person name="Simakov O."/>
            <person name="Wilson M."/>
            <person name="Piel J."/>
            <person name="Ashoor H."/>
            <person name="Bougouffa S."/>
            <person name="Bajic V.B."/>
            <person name="Ryu T."/>
            <person name="Ravasi T."/>
            <person name="Bayer T."/>
            <person name="Micklem G."/>
            <person name="Kim H."/>
            <person name="Bhak J."/>
            <person name="Lajeunesse T.C."/>
            <person name="Voolstra C.R."/>
        </authorList>
    </citation>
    <scope>NUCLEOTIDE SEQUENCE [LARGE SCALE GENOMIC DNA]</scope>
    <source>
        <strain evidence="3 4">CCMP2467</strain>
    </source>
</reference>
<keyword evidence="2" id="KW-1133">Transmembrane helix</keyword>
<dbReference type="OrthoDB" id="10436048at2759"/>
<keyword evidence="4" id="KW-1185">Reference proteome</keyword>
<evidence type="ECO:0000256" key="2">
    <source>
        <dbReference type="SAM" id="Phobius"/>
    </source>
</evidence>
<name>A0A1Q9CRP4_SYMMI</name>
<feature type="compositionally biased region" description="Basic residues" evidence="1">
    <location>
        <begin position="175"/>
        <end position="187"/>
    </location>
</feature>
<comment type="caution">
    <text evidence="3">The sequence shown here is derived from an EMBL/GenBank/DDBJ whole genome shotgun (WGS) entry which is preliminary data.</text>
</comment>
<feature type="region of interest" description="Disordered" evidence="1">
    <location>
        <begin position="146"/>
        <end position="187"/>
    </location>
</feature>